<feature type="compositionally biased region" description="Basic residues" evidence="8">
    <location>
        <begin position="59"/>
        <end position="71"/>
    </location>
</feature>
<keyword evidence="6" id="KW-0804">Transcription</keyword>
<gene>
    <name evidence="9" type="ORF">GUITHDRAFT_101996</name>
</gene>
<evidence type="ECO:0000256" key="7">
    <source>
        <dbReference type="ARBA" id="ARBA00023242"/>
    </source>
</evidence>
<sequence length="226" mass="25891">MVNQPFSNPQRVKKVRSSLRKRGSRGKGKGRKEKNAVEAVANQQQDTSQPDVTMEIPKPKRRRERKNRKWKPYSAMTWQEKLEQEKKESIKAEQMDNPFDAPSSRRKKRKKNTEINMPRAPRNTTQSLIHADSTEYERASLDLERRVVIPSMQGILSRETLKNGRNFDSHEDSSDDDSEVEYATLLSCSLMFAPQGGVRSPGSISLGSPYDGSIKWMLVLHMIGLF</sequence>
<feature type="compositionally biased region" description="Polar residues" evidence="8">
    <location>
        <begin position="1"/>
        <end position="10"/>
    </location>
</feature>
<comment type="similarity">
    <text evidence="2">Belongs to the HEXIM family.</text>
</comment>
<reference evidence="11" key="2">
    <citation type="submission" date="2012-11" db="EMBL/GenBank/DDBJ databases">
        <authorList>
            <person name="Kuo A."/>
            <person name="Curtis B.A."/>
            <person name="Tanifuji G."/>
            <person name="Burki F."/>
            <person name="Gruber A."/>
            <person name="Irimia M."/>
            <person name="Maruyama S."/>
            <person name="Arias M.C."/>
            <person name="Ball S.G."/>
            <person name="Gile G.H."/>
            <person name="Hirakawa Y."/>
            <person name="Hopkins J.F."/>
            <person name="Rensing S.A."/>
            <person name="Schmutz J."/>
            <person name="Symeonidi A."/>
            <person name="Elias M."/>
            <person name="Eveleigh R.J."/>
            <person name="Herman E.K."/>
            <person name="Klute M.J."/>
            <person name="Nakayama T."/>
            <person name="Obornik M."/>
            <person name="Reyes-Prieto A."/>
            <person name="Armbrust E.V."/>
            <person name="Aves S.J."/>
            <person name="Beiko R.G."/>
            <person name="Coutinho P."/>
            <person name="Dacks J.B."/>
            <person name="Durnford D.G."/>
            <person name="Fast N.M."/>
            <person name="Green B.R."/>
            <person name="Grisdale C."/>
            <person name="Hempe F."/>
            <person name="Henrissat B."/>
            <person name="Hoppner M.P."/>
            <person name="Ishida K.-I."/>
            <person name="Kim E."/>
            <person name="Koreny L."/>
            <person name="Kroth P.G."/>
            <person name="Liu Y."/>
            <person name="Malik S.-B."/>
            <person name="Maier U.G."/>
            <person name="McRose D."/>
            <person name="Mock T."/>
            <person name="Neilson J.A."/>
            <person name="Onodera N.T."/>
            <person name="Poole A.M."/>
            <person name="Pritham E.J."/>
            <person name="Richards T.A."/>
            <person name="Rocap G."/>
            <person name="Roy S.W."/>
            <person name="Sarai C."/>
            <person name="Schaack S."/>
            <person name="Shirato S."/>
            <person name="Slamovits C.H."/>
            <person name="Spencer D.F."/>
            <person name="Suzuki S."/>
            <person name="Worden A.Z."/>
            <person name="Zauner S."/>
            <person name="Barry K."/>
            <person name="Bell C."/>
            <person name="Bharti A.K."/>
            <person name="Crow J.A."/>
            <person name="Grimwood J."/>
            <person name="Kramer R."/>
            <person name="Lindquist E."/>
            <person name="Lucas S."/>
            <person name="Salamov A."/>
            <person name="McFadden G.I."/>
            <person name="Lane C.E."/>
            <person name="Keeling P.J."/>
            <person name="Gray M.W."/>
            <person name="Grigoriev I.V."/>
            <person name="Archibald J.M."/>
        </authorList>
    </citation>
    <scope>NUCLEOTIDE SEQUENCE</scope>
    <source>
        <strain evidence="11">CCMP2712</strain>
    </source>
</reference>
<evidence type="ECO:0000256" key="2">
    <source>
        <dbReference type="ARBA" id="ARBA00008409"/>
    </source>
</evidence>
<dbReference type="EMBL" id="JH992973">
    <property type="protein sequence ID" value="EKX52093.1"/>
    <property type="molecule type" value="Genomic_DNA"/>
</dbReference>
<dbReference type="Proteomes" id="UP000011087">
    <property type="component" value="Unassembled WGS sequence"/>
</dbReference>
<name>L1JVG4_GUITC</name>
<dbReference type="PANTHER" id="PTHR13469">
    <property type="entry name" value="HEXAMETHYLENE BISACETAMIDE INDUCIBLE 1"/>
    <property type="match status" value="1"/>
</dbReference>
<dbReference type="PANTHER" id="PTHR13469:SF8">
    <property type="entry name" value="HEXIM P-TEFB COMPLEX SUBUNIT 1"/>
    <property type="match status" value="1"/>
</dbReference>
<feature type="region of interest" description="Disordered" evidence="8">
    <location>
        <begin position="1"/>
        <end position="120"/>
    </location>
</feature>
<keyword evidence="4" id="KW-0805">Transcription regulation</keyword>
<evidence type="ECO:0000313" key="11">
    <source>
        <dbReference type="Proteomes" id="UP000011087"/>
    </source>
</evidence>
<reference evidence="9 11" key="1">
    <citation type="journal article" date="2012" name="Nature">
        <title>Algal genomes reveal evolutionary mosaicism and the fate of nucleomorphs.</title>
        <authorList>
            <consortium name="DOE Joint Genome Institute"/>
            <person name="Curtis B.A."/>
            <person name="Tanifuji G."/>
            <person name="Burki F."/>
            <person name="Gruber A."/>
            <person name="Irimia M."/>
            <person name="Maruyama S."/>
            <person name="Arias M.C."/>
            <person name="Ball S.G."/>
            <person name="Gile G.H."/>
            <person name="Hirakawa Y."/>
            <person name="Hopkins J.F."/>
            <person name="Kuo A."/>
            <person name="Rensing S.A."/>
            <person name="Schmutz J."/>
            <person name="Symeonidi A."/>
            <person name="Elias M."/>
            <person name="Eveleigh R.J."/>
            <person name="Herman E.K."/>
            <person name="Klute M.J."/>
            <person name="Nakayama T."/>
            <person name="Obornik M."/>
            <person name="Reyes-Prieto A."/>
            <person name="Armbrust E.V."/>
            <person name="Aves S.J."/>
            <person name="Beiko R.G."/>
            <person name="Coutinho P."/>
            <person name="Dacks J.B."/>
            <person name="Durnford D.G."/>
            <person name="Fast N.M."/>
            <person name="Green B.R."/>
            <person name="Grisdale C.J."/>
            <person name="Hempel F."/>
            <person name="Henrissat B."/>
            <person name="Hoppner M.P."/>
            <person name="Ishida K."/>
            <person name="Kim E."/>
            <person name="Koreny L."/>
            <person name="Kroth P.G."/>
            <person name="Liu Y."/>
            <person name="Malik S.B."/>
            <person name="Maier U.G."/>
            <person name="McRose D."/>
            <person name="Mock T."/>
            <person name="Neilson J.A."/>
            <person name="Onodera N.T."/>
            <person name="Poole A.M."/>
            <person name="Pritham E.J."/>
            <person name="Richards T.A."/>
            <person name="Rocap G."/>
            <person name="Roy S.W."/>
            <person name="Sarai C."/>
            <person name="Schaack S."/>
            <person name="Shirato S."/>
            <person name="Slamovits C.H."/>
            <person name="Spencer D.F."/>
            <person name="Suzuki S."/>
            <person name="Worden A.Z."/>
            <person name="Zauner S."/>
            <person name="Barry K."/>
            <person name="Bell C."/>
            <person name="Bharti A.K."/>
            <person name="Crow J.A."/>
            <person name="Grimwood J."/>
            <person name="Kramer R."/>
            <person name="Lindquist E."/>
            <person name="Lucas S."/>
            <person name="Salamov A."/>
            <person name="McFadden G.I."/>
            <person name="Lane C.E."/>
            <person name="Keeling P.J."/>
            <person name="Gray M.W."/>
            <person name="Grigoriev I.V."/>
            <person name="Archibald J.M."/>
        </authorList>
    </citation>
    <scope>NUCLEOTIDE SEQUENCE</scope>
    <source>
        <strain evidence="9 11">CCMP2712</strain>
    </source>
</reference>
<evidence type="ECO:0000256" key="4">
    <source>
        <dbReference type="ARBA" id="ARBA00023015"/>
    </source>
</evidence>
<feature type="compositionally biased region" description="Basic residues" evidence="8">
    <location>
        <begin position="11"/>
        <end position="32"/>
    </location>
</feature>
<keyword evidence="3" id="KW-0678">Repressor</keyword>
<reference evidence="10" key="3">
    <citation type="submission" date="2016-03" db="UniProtKB">
        <authorList>
            <consortium name="EnsemblProtists"/>
        </authorList>
    </citation>
    <scope>IDENTIFICATION</scope>
</reference>
<accession>L1JVG4</accession>
<dbReference type="HOGENOM" id="CLU_1226823_0_0_1"/>
<proteinExistence type="inferred from homology"/>
<evidence type="ECO:0000256" key="8">
    <source>
        <dbReference type="SAM" id="MobiDB-lite"/>
    </source>
</evidence>
<evidence type="ECO:0000313" key="10">
    <source>
        <dbReference type="EnsemblProtists" id="EKX52093"/>
    </source>
</evidence>
<organism evidence="9">
    <name type="scientific">Guillardia theta (strain CCMP2712)</name>
    <name type="common">Cryptophyte</name>
    <dbReference type="NCBI Taxonomy" id="905079"/>
    <lineage>
        <taxon>Eukaryota</taxon>
        <taxon>Cryptophyceae</taxon>
        <taxon>Pyrenomonadales</taxon>
        <taxon>Geminigeraceae</taxon>
        <taxon>Guillardia</taxon>
    </lineage>
</organism>
<comment type="subcellular location">
    <subcellularLocation>
        <location evidence="1">Nucleus</location>
    </subcellularLocation>
</comment>
<dbReference type="RefSeq" id="XP_005839073.1">
    <property type="nucleotide sequence ID" value="XM_005839016.1"/>
</dbReference>
<dbReference type="GO" id="GO:0005654">
    <property type="term" value="C:nucleoplasm"/>
    <property type="evidence" value="ECO:0007669"/>
    <property type="project" value="TreeGrafter"/>
</dbReference>
<evidence type="ECO:0000256" key="1">
    <source>
        <dbReference type="ARBA" id="ARBA00004123"/>
    </source>
</evidence>
<dbReference type="KEGG" id="gtt:GUITHDRAFT_101996"/>
<dbReference type="GeneID" id="17309009"/>
<evidence type="ECO:0000313" key="9">
    <source>
        <dbReference type="EMBL" id="EKX52093.1"/>
    </source>
</evidence>
<keyword evidence="5" id="KW-0175">Coiled coil</keyword>
<dbReference type="OrthoDB" id="10669586at2759"/>
<evidence type="ECO:0000256" key="5">
    <source>
        <dbReference type="ARBA" id="ARBA00023054"/>
    </source>
</evidence>
<feature type="compositionally biased region" description="Basic and acidic residues" evidence="8">
    <location>
        <begin position="80"/>
        <end position="94"/>
    </location>
</feature>
<dbReference type="GO" id="GO:0097322">
    <property type="term" value="F:7SK snRNA binding"/>
    <property type="evidence" value="ECO:0007669"/>
    <property type="project" value="TreeGrafter"/>
</dbReference>
<evidence type="ECO:0000256" key="6">
    <source>
        <dbReference type="ARBA" id="ARBA00023163"/>
    </source>
</evidence>
<feature type="compositionally biased region" description="Polar residues" evidence="8">
    <location>
        <begin position="41"/>
        <end position="51"/>
    </location>
</feature>
<dbReference type="GO" id="GO:0004861">
    <property type="term" value="F:cyclin-dependent protein serine/threonine kinase inhibitor activity"/>
    <property type="evidence" value="ECO:0007669"/>
    <property type="project" value="InterPro"/>
</dbReference>
<protein>
    <submittedName>
        <fullName evidence="9 10">Uncharacterized protein</fullName>
    </submittedName>
</protein>
<keyword evidence="7" id="KW-0539">Nucleus</keyword>
<dbReference type="PaxDb" id="55529-EKX52093"/>
<dbReference type="GO" id="GO:0005737">
    <property type="term" value="C:cytoplasm"/>
    <property type="evidence" value="ECO:0007669"/>
    <property type="project" value="InterPro"/>
</dbReference>
<dbReference type="EnsemblProtists" id="EKX52093">
    <property type="protein sequence ID" value="EKX52093"/>
    <property type="gene ID" value="GUITHDRAFT_101996"/>
</dbReference>
<dbReference type="AlphaFoldDB" id="L1JVG4"/>
<dbReference type="GO" id="GO:0000122">
    <property type="term" value="P:negative regulation of transcription by RNA polymerase II"/>
    <property type="evidence" value="ECO:0007669"/>
    <property type="project" value="InterPro"/>
</dbReference>
<evidence type="ECO:0000256" key="3">
    <source>
        <dbReference type="ARBA" id="ARBA00022491"/>
    </source>
</evidence>
<keyword evidence="11" id="KW-1185">Reference proteome</keyword>
<dbReference type="InterPro" id="IPR024872">
    <property type="entry name" value="HEXIM"/>
</dbReference>